<sequence length="1067" mass="115427">MAHSTPSANTLVGKNSSKSPIGNANNTLQDPARTTFSIAAGFGVPPPSFSYGVVPNALPASEIPMQLSASPAMKSSQPASASTLLHPPVPGQSSTSRPSFSYGINTHNNIDSQNGQQFTTNSAIGSGLSQGGKSATSVATVVQSPVQAPAGHPNVSITGTSGLAVQDPLPSPVPVPNGAPLVAAGFSFSRASQSLAAVDAMQKDTSPKSQNLRQATQDGGAIPPAPTSSQSVPLPANSSAGSSMTPPATSNFYPTTIRMPTAPSIPGPPGMPRTLAMPGPPGIPPFAPMSTNIGFHSTTADSSSGVQRPIISSTALLPPNLSGQQLVYPSYPSTPAVAVPPQVPWLQPQPVGGLPRPPFMAFSGVPPGPFPLAVRGVMPPVSLLNSQVPAIAPVEPTGNAFASVGSGLPADSSLLQPELPPPGIDYEKKADVDGAVVNNLGVNAWTAHRTETGAVYYYNAVNGESTYDRPSGFNGEPDKLTVQPTPVSMEKLAGTDWALVTTDVGKKYYYNDKTKVSSWQIPKEVAELRREDCGSLNASAVPVQNASSLAEKASIPASLSAPAVNTGGRDATPLRPSAVPGLSSALDLIKKKLQEPGLPITPSPLSVSSGTTISELNGSRTVDATTKGPQGENSKDRQNANGDGNMSDSSSDSEDLDSGPTKEECIIQFKEMLKERGVAPFSKWEKELPKILFDPRFKAVPGHSTRRSLFEHFVRTRAEEERKEKRAAQKAAIEGFKQLLEEASEDIDHKTDYHSFKKNWSTDLRFEALDRKERELLLNERVLPLKKAEEEKIQAIRAASAASFKSMLQDKGGITMSTRWSRVKDSLRNDPRYKSVKHEDREAIFNEYIFELKAAKDEAERVSKAKREEQDKLRERERETRKRKEREEQEMERVRLKIRRKEAVASYQALLVETIKDPLASWTESKPKLDKDPQGRAANSDLDQADMEKLFREHVKSLYERCTHEFRSLLSEVLTVEAAAQVMEDGKTVITSWSTAKQLLKPDPRYSKIPRKEKESLWRRYAEEMLQKQNSVPDTNEDKLYAETKGRSSFDSRKRSPSGSRRTHGRR</sequence>
<dbReference type="InterPro" id="IPR002713">
    <property type="entry name" value="FF_domain"/>
</dbReference>
<feature type="domain" description="FF" evidence="4">
    <location>
        <begin position="797"/>
        <end position="851"/>
    </location>
</feature>
<dbReference type="Pfam" id="PF00397">
    <property type="entry name" value="WW"/>
    <property type="match status" value="1"/>
</dbReference>
<organism evidence="5 6">
    <name type="scientific">Stephania japonica</name>
    <dbReference type="NCBI Taxonomy" id="461633"/>
    <lineage>
        <taxon>Eukaryota</taxon>
        <taxon>Viridiplantae</taxon>
        <taxon>Streptophyta</taxon>
        <taxon>Embryophyta</taxon>
        <taxon>Tracheophyta</taxon>
        <taxon>Spermatophyta</taxon>
        <taxon>Magnoliopsida</taxon>
        <taxon>Ranunculales</taxon>
        <taxon>Menispermaceae</taxon>
        <taxon>Menispermoideae</taxon>
        <taxon>Cissampelideae</taxon>
        <taxon>Stephania</taxon>
    </lineage>
</organism>
<dbReference type="Proteomes" id="UP001417504">
    <property type="component" value="Unassembled WGS sequence"/>
</dbReference>
<dbReference type="PROSITE" id="PS51676">
    <property type="entry name" value="FF"/>
    <property type="match status" value="3"/>
</dbReference>
<protein>
    <recommendedName>
        <fullName evidence="7">Pre-mRNA-processing protein 40C</fullName>
    </recommendedName>
</protein>
<dbReference type="SMART" id="SM00441">
    <property type="entry name" value="FF"/>
    <property type="match status" value="3"/>
</dbReference>
<feature type="region of interest" description="Disordered" evidence="2">
    <location>
        <begin position="1"/>
        <end position="29"/>
    </location>
</feature>
<evidence type="ECO:0000256" key="2">
    <source>
        <dbReference type="SAM" id="MobiDB-lite"/>
    </source>
</evidence>
<dbReference type="GO" id="GO:0003712">
    <property type="term" value="F:transcription coregulator activity"/>
    <property type="evidence" value="ECO:0007669"/>
    <property type="project" value="TreeGrafter"/>
</dbReference>
<dbReference type="Pfam" id="PF01846">
    <property type="entry name" value="FF"/>
    <property type="match status" value="3"/>
</dbReference>
<evidence type="ECO:0000259" key="3">
    <source>
        <dbReference type="PROSITE" id="PS50020"/>
    </source>
</evidence>
<feature type="domain" description="FF" evidence="4">
    <location>
        <begin position="662"/>
        <end position="716"/>
    </location>
</feature>
<dbReference type="Gene3D" id="2.20.70.10">
    <property type="match status" value="2"/>
</dbReference>
<proteinExistence type="predicted"/>
<feature type="region of interest" description="Disordered" evidence="2">
    <location>
        <begin position="198"/>
        <end position="280"/>
    </location>
</feature>
<dbReference type="GO" id="GO:0070063">
    <property type="term" value="F:RNA polymerase binding"/>
    <property type="evidence" value="ECO:0007669"/>
    <property type="project" value="InterPro"/>
</dbReference>
<evidence type="ECO:0000313" key="6">
    <source>
        <dbReference type="Proteomes" id="UP001417504"/>
    </source>
</evidence>
<dbReference type="GO" id="GO:0005634">
    <property type="term" value="C:nucleus"/>
    <property type="evidence" value="ECO:0007669"/>
    <property type="project" value="TreeGrafter"/>
</dbReference>
<dbReference type="InterPro" id="IPR036020">
    <property type="entry name" value="WW_dom_sf"/>
</dbReference>
<dbReference type="FunFam" id="1.10.10.440:FF:000020">
    <property type="entry name" value="Pre-mRNA-processing protein 40C"/>
    <property type="match status" value="1"/>
</dbReference>
<feature type="compositionally biased region" description="Polar residues" evidence="2">
    <location>
        <begin position="69"/>
        <end position="83"/>
    </location>
</feature>
<dbReference type="PANTHER" id="PTHR15377:SF3">
    <property type="entry name" value="WW DOMAIN-CONTAINING PROTEIN"/>
    <property type="match status" value="1"/>
</dbReference>
<dbReference type="InterPro" id="IPR045148">
    <property type="entry name" value="TCRG1-like"/>
</dbReference>
<feature type="domain" description="FF" evidence="4">
    <location>
        <begin position="900"/>
        <end position="957"/>
    </location>
</feature>
<feature type="compositionally biased region" description="Polar residues" evidence="2">
    <location>
        <begin position="603"/>
        <end position="632"/>
    </location>
</feature>
<feature type="compositionally biased region" description="Polar residues" evidence="2">
    <location>
        <begin position="227"/>
        <end position="254"/>
    </location>
</feature>
<feature type="domain" description="WW" evidence="3">
    <location>
        <begin position="445"/>
        <end position="472"/>
    </location>
</feature>
<gene>
    <name evidence="5" type="ORF">Sjap_014550</name>
</gene>
<dbReference type="EMBL" id="JBBNAE010000006">
    <property type="protein sequence ID" value="KAK9115603.1"/>
    <property type="molecule type" value="Genomic_DNA"/>
</dbReference>
<evidence type="ECO:0000256" key="1">
    <source>
        <dbReference type="ARBA" id="ARBA00022737"/>
    </source>
</evidence>
<feature type="domain" description="WW" evidence="3">
    <location>
        <begin position="497"/>
        <end position="524"/>
    </location>
</feature>
<dbReference type="SUPFAM" id="SSF81698">
    <property type="entry name" value="FF domain"/>
    <property type="match status" value="5"/>
</dbReference>
<feature type="region of interest" description="Disordered" evidence="2">
    <location>
        <begin position="69"/>
        <end position="98"/>
    </location>
</feature>
<feature type="region of interest" description="Disordered" evidence="2">
    <location>
        <begin position="597"/>
        <end position="660"/>
    </location>
</feature>
<feature type="compositionally biased region" description="Basic and acidic residues" evidence="2">
    <location>
        <begin position="1036"/>
        <end position="1054"/>
    </location>
</feature>
<dbReference type="PROSITE" id="PS50020">
    <property type="entry name" value="WW_DOMAIN_2"/>
    <property type="match status" value="2"/>
</dbReference>
<dbReference type="InterPro" id="IPR001202">
    <property type="entry name" value="WW_dom"/>
</dbReference>
<dbReference type="CDD" id="cd00201">
    <property type="entry name" value="WW"/>
    <property type="match status" value="2"/>
</dbReference>
<dbReference type="PANTHER" id="PTHR15377">
    <property type="entry name" value="TRANSCRIPTION ELONGATION REGULATOR 1"/>
    <property type="match status" value="1"/>
</dbReference>
<dbReference type="AlphaFoldDB" id="A0AAP0IHK7"/>
<dbReference type="FunFam" id="1.10.10.440:FF:000021">
    <property type="entry name" value="pre-mRNA-processing protein 40C isoform X1"/>
    <property type="match status" value="1"/>
</dbReference>
<dbReference type="FunFam" id="1.10.10.440:FF:000028">
    <property type="entry name" value="Pre-mRNA-processing protein 40C"/>
    <property type="match status" value="1"/>
</dbReference>
<comment type="caution">
    <text evidence="5">The sequence shown here is derived from an EMBL/GenBank/DDBJ whole genome shotgun (WGS) entry which is preliminary data.</text>
</comment>
<dbReference type="SMART" id="SM00456">
    <property type="entry name" value="WW"/>
    <property type="match status" value="2"/>
</dbReference>
<dbReference type="SUPFAM" id="SSF51045">
    <property type="entry name" value="WW domain"/>
    <property type="match status" value="2"/>
</dbReference>
<feature type="region of interest" description="Disordered" evidence="2">
    <location>
        <begin position="1025"/>
        <end position="1067"/>
    </location>
</feature>
<dbReference type="InterPro" id="IPR036517">
    <property type="entry name" value="FF_domain_sf"/>
</dbReference>
<reference evidence="5 6" key="1">
    <citation type="submission" date="2024-01" db="EMBL/GenBank/DDBJ databases">
        <title>Genome assemblies of Stephania.</title>
        <authorList>
            <person name="Yang L."/>
        </authorList>
    </citation>
    <scope>NUCLEOTIDE SEQUENCE [LARGE SCALE GENOMIC DNA]</scope>
    <source>
        <strain evidence="5">QJT</strain>
        <tissue evidence="5">Leaf</tissue>
    </source>
</reference>
<feature type="region of interest" description="Disordered" evidence="2">
    <location>
        <begin position="860"/>
        <end position="889"/>
    </location>
</feature>
<accession>A0AAP0IHK7</accession>
<name>A0AAP0IHK7_9MAGN</name>
<dbReference type="PROSITE" id="PS01159">
    <property type="entry name" value="WW_DOMAIN_1"/>
    <property type="match status" value="2"/>
</dbReference>
<evidence type="ECO:0008006" key="7">
    <source>
        <dbReference type="Google" id="ProtNLM"/>
    </source>
</evidence>
<evidence type="ECO:0000313" key="5">
    <source>
        <dbReference type="EMBL" id="KAK9115603.1"/>
    </source>
</evidence>
<dbReference type="Gene3D" id="1.10.10.440">
    <property type="entry name" value="FF domain"/>
    <property type="match status" value="5"/>
</dbReference>
<keyword evidence="1" id="KW-0677">Repeat</keyword>
<evidence type="ECO:0000259" key="4">
    <source>
        <dbReference type="PROSITE" id="PS51676"/>
    </source>
</evidence>
<feature type="compositionally biased region" description="Polar residues" evidence="2">
    <location>
        <begin position="207"/>
        <end position="217"/>
    </location>
</feature>
<keyword evidence="6" id="KW-1185">Reference proteome</keyword>